<keyword evidence="5" id="KW-0539">Nucleus</keyword>
<sequence length="577" mass="66244">MSNRARERFTAYRNSLRVLSARTGAPLPSLILSFGIIHEITAVVPLVSVFYGSRTLGIGEHIINAIVPEDLPTTDVENTWVKTVVRRWVEEGDAWAGRVGRRYGVFGYEKRIPGTPREAESLPKVTNHIAGDVANAVVAYGVTKALIPADYRTNSESVHTIIAPPTMTVYEPPNPIRYIALFVPVLLPRCTQTCVHLPPCGKFDLMPKLHLKRTPEKEAARQSRKQKRKEEKRKSKHGADFENTSQKRARTDDDYPQPWASSDEEQEASYFEPGPSSRPTTTTSMKPDYDKLRAEVEEQRFREKMFEAFEDDERLDSLEARLNDFAHIPGRWRPGGGAKSGKTIYDDTGVDEFLKTDPRHMDDEEYAEWIRLGMYRKTHANEYAEQQRKKALKAERRAEEKARRIETQRLEKVAEEEHQRKKLEREVRRQQYAREDYEARWKELLMGRADNSSAQRELRFHDIPWPILAAQRQKPDKRGAATGPVVVISLEHLTKEAITEFLVPPAVSTSPTLQEAEKKARKDKLRETFLRFHPDKFEGRFMQIIRESERVAVREAIGQVARCLNALMSEGTQNDVS</sequence>
<comment type="subcellular location">
    <subcellularLocation>
        <location evidence="1">Nucleus</location>
    </subcellularLocation>
</comment>
<dbReference type="STRING" id="39966.A0A369JSU0"/>
<evidence type="ECO:0000256" key="6">
    <source>
        <dbReference type="SAM" id="Coils"/>
    </source>
</evidence>
<feature type="compositionally biased region" description="Basic and acidic residues" evidence="7">
    <location>
        <begin position="228"/>
        <end position="240"/>
    </location>
</feature>
<dbReference type="PANTHER" id="PTHR15263">
    <property type="entry name" value="I-KAPPA-B-LIKE PROTEIN IKBL"/>
    <property type="match status" value="1"/>
</dbReference>
<dbReference type="Proteomes" id="UP000076154">
    <property type="component" value="Unassembled WGS sequence"/>
</dbReference>
<keyword evidence="2" id="KW-0597">Phosphoprotein</keyword>
<evidence type="ECO:0000256" key="7">
    <source>
        <dbReference type="SAM" id="MobiDB-lite"/>
    </source>
</evidence>
<dbReference type="CDD" id="cd22249">
    <property type="entry name" value="UDM1_RNF168_RNF169-like"/>
    <property type="match status" value="1"/>
</dbReference>
<dbReference type="PANTHER" id="PTHR15263:SF1">
    <property type="entry name" value="NF-KAPPA-B INHIBITOR-LIKE PROTEIN 1"/>
    <property type="match status" value="1"/>
</dbReference>
<keyword evidence="9" id="KW-1185">Reference proteome</keyword>
<dbReference type="InParanoid" id="A0A369JSU0"/>
<proteinExistence type="predicted"/>
<evidence type="ECO:0000256" key="1">
    <source>
        <dbReference type="ARBA" id="ARBA00004123"/>
    </source>
</evidence>
<evidence type="ECO:0000256" key="4">
    <source>
        <dbReference type="ARBA" id="ARBA00023043"/>
    </source>
</evidence>
<gene>
    <name evidence="8" type="ORF">Hypma_007615</name>
</gene>
<evidence type="ECO:0000256" key="3">
    <source>
        <dbReference type="ARBA" id="ARBA00022737"/>
    </source>
</evidence>
<evidence type="ECO:0000313" key="8">
    <source>
        <dbReference type="EMBL" id="RDB25359.1"/>
    </source>
</evidence>
<keyword evidence="6" id="KW-0175">Coiled coil</keyword>
<dbReference type="Pfam" id="PF10306">
    <property type="entry name" value="FLILHELTA"/>
    <property type="match status" value="1"/>
</dbReference>
<evidence type="ECO:0000256" key="2">
    <source>
        <dbReference type="ARBA" id="ARBA00022553"/>
    </source>
</evidence>
<dbReference type="GO" id="GO:0005634">
    <property type="term" value="C:nucleus"/>
    <property type="evidence" value="ECO:0007669"/>
    <property type="project" value="UniProtKB-SubCell"/>
</dbReference>
<dbReference type="AlphaFoldDB" id="A0A369JSU0"/>
<feature type="compositionally biased region" description="Low complexity" evidence="7">
    <location>
        <begin position="273"/>
        <end position="284"/>
    </location>
</feature>
<evidence type="ECO:0000256" key="5">
    <source>
        <dbReference type="ARBA" id="ARBA00023242"/>
    </source>
</evidence>
<dbReference type="InterPro" id="IPR038753">
    <property type="entry name" value="NFKBIL1"/>
</dbReference>
<accession>A0A369JSU0</accession>
<dbReference type="OrthoDB" id="412109at2759"/>
<reference evidence="8" key="1">
    <citation type="submission" date="2018-04" db="EMBL/GenBank/DDBJ databases">
        <title>Whole genome sequencing of Hypsizygus marmoreus.</title>
        <authorList>
            <person name="Choi I.-G."/>
            <person name="Min B."/>
            <person name="Kim J.-G."/>
            <person name="Kim S."/>
            <person name="Oh Y.-L."/>
            <person name="Kong W.-S."/>
            <person name="Park H."/>
            <person name="Jeong J."/>
            <person name="Song E.-S."/>
        </authorList>
    </citation>
    <scope>NUCLEOTIDE SEQUENCE [LARGE SCALE GENOMIC DNA]</scope>
    <source>
        <strain evidence="8">51987-8</strain>
    </source>
</reference>
<dbReference type="InterPro" id="IPR018811">
    <property type="entry name" value="MRX11"/>
</dbReference>
<dbReference type="GO" id="GO:0043124">
    <property type="term" value="P:negative regulation of canonical NF-kappaB signal transduction"/>
    <property type="evidence" value="ECO:0007669"/>
    <property type="project" value="InterPro"/>
</dbReference>
<feature type="coiled-coil region" evidence="6">
    <location>
        <begin position="381"/>
        <end position="440"/>
    </location>
</feature>
<keyword evidence="4" id="KW-0040">ANK repeat</keyword>
<dbReference type="EMBL" id="LUEZ02000041">
    <property type="protein sequence ID" value="RDB25359.1"/>
    <property type="molecule type" value="Genomic_DNA"/>
</dbReference>
<keyword evidence="3" id="KW-0677">Repeat</keyword>
<name>A0A369JSU0_HYPMA</name>
<organism evidence="8 9">
    <name type="scientific">Hypsizygus marmoreus</name>
    <name type="common">White beech mushroom</name>
    <name type="synonym">Agaricus marmoreus</name>
    <dbReference type="NCBI Taxonomy" id="39966"/>
    <lineage>
        <taxon>Eukaryota</taxon>
        <taxon>Fungi</taxon>
        <taxon>Dikarya</taxon>
        <taxon>Basidiomycota</taxon>
        <taxon>Agaricomycotina</taxon>
        <taxon>Agaricomycetes</taxon>
        <taxon>Agaricomycetidae</taxon>
        <taxon>Agaricales</taxon>
        <taxon>Tricholomatineae</taxon>
        <taxon>Lyophyllaceae</taxon>
        <taxon>Hypsizygus</taxon>
    </lineage>
</organism>
<evidence type="ECO:0000313" key="9">
    <source>
        <dbReference type="Proteomes" id="UP000076154"/>
    </source>
</evidence>
<protein>
    <submittedName>
        <fullName evidence="8">Uncharacterized protein</fullName>
    </submittedName>
</protein>
<comment type="caution">
    <text evidence="8">The sequence shown here is derived from an EMBL/GenBank/DDBJ whole genome shotgun (WGS) entry which is preliminary data.</text>
</comment>
<feature type="region of interest" description="Disordered" evidence="7">
    <location>
        <begin position="211"/>
        <end position="289"/>
    </location>
</feature>